<evidence type="ECO:0000313" key="2">
    <source>
        <dbReference type="Proteomes" id="UP000447355"/>
    </source>
</evidence>
<dbReference type="Proteomes" id="UP000447355">
    <property type="component" value="Unassembled WGS sequence"/>
</dbReference>
<reference evidence="1" key="1">
    <citation type="submission" date="2019-12" db="EMBL/GenBank/DDBJ databases">
        <title>Novel species isolated from a subtropical stream in China.</title>
        <authorList>
            <person name="Lu H."/>
        </authorList>
    </citation>
    <scope>NUCLEOTIDE SEQUENCE [LARGE SCALE GENOMIC DNA]</scope>
    <source>
        <strain evidence="1">FT81W</strain>
    </source>
</reference>
<gene>
    <name evidence="1" type="ORF">GTP90_01215</name>
</gene>
<dbReference type="AlphaFoldDB" id="A0A845GGG3"/>
<proteinExistence type="predicted"/>
<comment type="caution">
    <text evidence="1">The sequence shown here is derived from an EMBL/GenBank/DDBJ whole genome shotgun (WGS) entry which is preliminary data.</text>
</comment>
<dbReference type="EMBL" id="WWCX01000001">
    <property type="protein sequence ID" value="MYM92475.1"/>
    <property type="molecule type" value="Genomic_DNA"/>
</dbReference>
<name>A0A845GGG3_9BURK</name>
<dbReference type="RefSeq" id="WP_161081742.1">
    <property type="nucleotide sequence ID" value="NZ_WWCX01000001.1"/>
</dbReference>
<accession>A0A845GGG3</accession>
<organism evidence="1 2">
    <name type="scientific">Duganella vulcania</name>
    <dbReference type="NCBI Taxonomy" id="2692166"/>
    <lineage>
        <taxon>Bacteria</taxon>
        <taxon>Pseudomonadati</taxon>
        <taxon>Pseudomonadota</taxon>
        <taxon>Betaproteobacteria</taxon>
        <taxon>Burkholderiales</taxon>
        <taxon>Oxalobacteraceae</taxon>
        <taxon>Telluria group</taxon>
        <taxon>Duganella</taxon>
    </lineage>
</organism>
<protein>
    <submittedName>
        <fullName evidence="1">Uncharacterized protein</fullName>
    </submittedName>
</protein>
<sequence>MNQHEQGTAVAAPADTNVNLASRQVLNLTERELKPWFDAYRNIKANAVDGKPIFGGRTQYLVRHMKRPLQRDQADGYLREHCKATDRHVLVVPIVLASGRGGFAFGAVS</sequence>
<evidence type="ECO:0000313" key="1">
    <source>
        <dbReference type="EMBL" id="MYM92475.1"/>
    </source>
</evidence>